<keyword evidence="8 11" id="KW-1133">Transmembrane helix</keyword>
<comment type="subcellular location">
    <subcellularLocation>
        <location evidence="1">Cell inner membrane</location>
        <topology evidence="1">Single-pass membrane protein</topology>
    </subcellularLocation>
</comment>
<evidence type="ECO:0000256" key="5">
    <source>
        <dbReference type="ARBA" id="ARBA00022519"/>
    </source>
</evidence>
<keyword evidence="5 10" id="KW-0997">Cell inner membrane</keyword>
<proteinExistence type="inferred from homology"/>
<keyword evidence="7 10" id="KW-0653">Protein transport</keyword>
<evidence type="ECO:0000256" key="1">
    <source>
        <dbReference type="ARBA" id="ARBA00004377"/>
    </source>
</evidence>
<dbReference type="GO" id="GO:0015628">
    <property type="term" value="P:protein secretion by the type II secretion system"/>
    <property type="evidence" value="ECO:0007669"/>
    <property type="project" value="InterPro"/>
</dbReference>
<dbReference type="AlphaFoldDB" id="A0A6C0U3A2"/>
<keyword evidence="4 10" id="KW-1003">Cell membrane</keyword>
<evidence type="ECO:0000256" key="10">
    <source>
        <dbReference type="PIRNR" id="PIRNR006291"/>
    </source>
</evidence>
<dbReference type="Gene3D" id="3.30.1360.100">
    <property type="entry name" value="General secretion pathway protein M, EpsM"/>
    <property type="match status" value="1"/>
</dbReference>
<dbReference type="RefSeq" id="WP_163495852.1">
    <property type="nucleotide sequence ID" value="NZ_CP048711.1"/>
</dbReference>
<dbReference type="PIRSF" id="PIRSF006291">
    <property type="entry name" value="GspM"/>
    <property type="match status" value="1"/>
</dbReference>
<reference evidence="12 13" key="1">
    <citation type="submission" date="2020-02" db="EMBL/GenBank/DDBJ databases">
        <title>Genome sequencing for Kineobactrum sp. M2.</title>
        <authorList>
            <person name="Park S.-J."/>
        </authorList>
    </citation>
    <scope>NUCLEOTIDE SEQUENCE [LARGE SCALE GENOMIC DNA]</scope>
    <source>
        <strain evidence="12 13">M2</strain>
    </source>
</reference>
<dbReference type="Pfam" id="PF04612">
    <property type="entry name" value="T2SSM"/>
    <property type="match status" value="1"/>
</dbReference>
<dbReference type="GO" id="GO:0005886">
    <property type="term" value="C:plasma membrane"/>
    <property type="evidence" value="ECO:0007669"/>
    <property type="project" value="UniProtKB-SubCell"/>
</dbReference>
<evidence type="ECO:0000256" key="2">
    <source>
        <dbReference type="ARBA" id="ARBA00010637"/>
    </source>
</evidence>
<dbReference type="SUPFAM" id="SSF103054">
    <property type="entry name" value="General secretion pathway protein M, EpsM"/>
    <property type="match status" value="1"/>
</dbReference>
<evidence type="ECO:0000256" key="8">
    <source>
        <dbReference type="ARBA" id="ARBA00022989"/>
    </source>
</evidence>
<dbReference type="EMBL" id="CP048711">
    <property type="protein sequence ID" value="QIB66418.1"/>
    <property type="molecule type" value="Genomic_DNA"/>
</dbReference>
<feature type="transmembrane region" description="Helical" evidence="11">
    <location>
        <begin position="14"/>
        <end position="36"/>
    </location>
</feature>
<evidence type="ECO:0000256" key="11">
    <source>
        <dbReference type="SAM" id="Phobius"/>
    </source>
</evidence>
<keyword evidence="9 10" id="KW-0472">Membrane</keyword>
<comment type="function">
    <text evidence="10">Inner membrane component of the type II secretion system required for the energy-dependent secretion of extracellular factors such as proteases and toxins from the periplasm.</text>
</comment>
<organism evidence="12 13">
    <name type="scientific">Kineobactrum salinum</name>
    <dbReference type="NCBI Taxonomy" id="2708301"/>
    <lineage>
        <taxon>Bacteria</taxon>
        <taxon>Pseudomonadati</taxon>
        <taxon>Pseudomonadota</taxon>
        <taxon>Gammaproteobacteria</taxon>
        <taxon>Cellvibrionales</taxon>
        <taxon>Halieaceae</taxon>
        <taxon>Kineobactrum</taxon>
    </lineage>
</organism>
<protein>
    <recommendedName>
        <fullName evidence="10">Type II secretion system protein M</fullName>
        <shortName evidence="10">T2SS protein M</shortName>
    </recommendedName>
    <alternativeName>
        <fullName evidence="10">General secretion pathway protein M</fullName>
    </alternativeName>
</protein>
<evidence type="ECO:0000256" key="9">
    <source>
        <dbReference type="ARBA" id="ARBA00023136"/>
    </source>
</evidence>
<evidence type="ECO:0000256" key="4">
    <source>
        <dbReference type="ARBA" id="ARBA00022475"/>
    </source>
</evidence>
<keyword evidence="13" id="KW-1185">Reference proteome</keyword>
<evidence type="ECO:0000313" key="13">
    <source>
        <dbReference type="Proteomes" id="UP000477680"/>
    </source>
</evidence>
<dbReference type="GO" id="GO:0015627">
    <property type="term" value="C:type II protein secretion system complex"/>
    <property type="evidence" value="ECO:0007669"/>
    <property type="project" value="InterPro"/>
</dbReference>
<accession>A0A6C0U3A2</accession>
<evidence type="ECO:0000256" key="7">
    <source>
        <dbReference type="ARBA" id="ARBA00022927"/>
    </source>
</evidence>
<dbReference type="Proteomes" id="UP000477680">
    <property type="component" value="Chromosome"/>
</dbReference>
<keyword evidence="3 10" id="KW-0813">Transport</keyword>
<gene>
    <name evidence="12" type="ORF">G3T16_14460</name>
</gene>
<evidence type="ECO:0000256" key="6">
    <source>
        <dbReference type="ARBA" id="ARBA00022692"/>
    </source>
</evidence>
<sequence length="157" mass="17027">MRAWLLRLKTREQLSLLVLALVLGLYVLYLVLWAPLAASRERMAQQNAAVAASLLRVDALASELAQLRANGAERGQRRNLTSLVNQSTAQHGLGVSRLQPGSRGDLQVRLENARFADLAAWLHSLESRQGLLIEEVALTQAGSAGLVNATVRLGQAL</sequence>
<evidence type="ECO:0000313" key="12">
    <source>
        <dbReference type="EMBL" id="QIB66418.1"/>
    </source>
</evidence>
<keyword evidence="6 11" id="KW-0812">Transmembrane</keyword>
<dbReference type="InterPro" id="IPR007690">
    <property type="entry name" value="T2SS_GspM"/>
</dbReference>
<dbReference type="InterPro" id="IPR023229">
    <property type="entry name" value="T2SS_M_periplasmic_sf"/>
</dbReference>
<evidence type="ECO:0000256" key="3">
    <source>
        <dbReference type="ARBA" id="ARBA00022448"/>
    </source>
</evidence>
<dbReference type="KEGG" id="kim:G3T16_14460"/>
<comment type="similarity">
    <text evidence="2 10">Belongs to the GSP M family.</text>
</comment>
<name>A0A6C0U3A2_9GAMM</name>